<name>A0A517WX99_9PLAN</name>
<dbReference type="EMBL" id="CP037422">
    <property type="protein sequence ID" value="QDU09822.1"/>
    <property type="molecule type" value="Genomic_DNA"/>
</dbReference>
<feature type="transmembrane region" description="Helical" evidence="1">
    <location>
        <begin position="44"/>
        <end position="62"/>
    </location>
</feature>
<evidence type="ECO:0000256" key="1">
    <source>
        <dbReference type="SAM" id="Phobius"/>
    </source>
</evidence>
<sequence>MIDQIEDVEDRAAQLPLYASGSQNFQTASSKLYQYAEQKPMKSVLIGLGVGVGAGIILGSIFRGSAKYLSQNDALIERIGNNVKAALSEVAPSSLTKHFRS</sequence>
<protein>
    <submittedName>
        <fullName evidence="2">Uncharacterized protein</fullName>
    </submittedName>
</protein>
<evidence type="ECO:0000313" key="3">
    <source>
        <dbReference type="Proteomes" id="UP000318384"/>
    </source>
</evidence>
<proteinExistence type="predicted"/>
<keyword evidence="1" id="KW-0472">Membrane</keyword>
<keyword evidence="1" id="KW-0812">Transmembrane</keyword>
<dbReference type="OrthoDB" id="291079at2"/>
<dbReference type="Proteomes" id="UP000318384">
    <property type="component" value="Chromosome"/>
</dbReference>
<accession>A0A517WX99</accession>
<organism evidence="2 3">
    <name type="scientific">Gimesia aquarii</name>
    <dbReference type="NCBI Taxonomy" id="2527964"/>
    <lineage>
        <taxon>Bacteria</taxon>
        <taxon>Pseudomonadati</taxon>
        <taxon>Planctomycetota</taxon>
        <taxon>Planctomycetia</taxon>
        <taxon>Planctomycetales</taxon>
        <taxon>Planctomycetaceae</taxon>
        <taxon>Gimesia</taxon>
    </lineage>
</organism>
<evidence type="ECO:0000313" key="2">
    <source>
        <dbReference type="EMBL" id="QDU09822.1"/>
    </source>
</evidence>
<reference evidence="2 3" key="1">
    <citation type="submission" date="2019-03" db="EMBL/GenBank/DDBJ databases">
        <title>Deep-cultivation of Planctomycetes and their phenomic and genomic characterization uncovers novel biology.</title>
        <authorList>
            <person name="Wiegand S."/>
            <person name="Jogler M."/>
            <person name="Boedeker C."/>
            <person name="Pinto D."/>
            <person name="Vollmers J."/>
            <person name="Rivas-Marin E."/>
            <person name="Kohn T."/>
            <person name="Peeters S.H."/>
            <person name="Heuer A."/>
            <person name="Rast P."/>
            <person name="Oberbeckmann S."/>
            <person name="Bunk B."/>
            <person name="Jeske O."/>
            <person name="Meyerdierks A."/>
            <person name="Storesund J.E."/>
            <person name="Kallscheuer N."/>
            <person name="Luecker S."/>
            <person name="Lage O.M."/>
            <person name="Pohl T."/>
            <person name="Merkel B.J."/>
            <person name="Hornburger P."/>
            <person name="Mueller R.-W."/>
            <person name="Bruemmer F."/>
            <person name="Labrenz M."/>
            <person name="Spormann A.M."/>
            <person name="Op den Camp H."/>
            <person name="Overmann J."/>
            <person name="Amann R."/>
            <person name="Jetten M.S.M."/>
            <person name="Mascher T."/>
            <person name="Medema M.H."/>
            <person name="Devos D.P."/>
            <person name="Kaster A.-K."/>
            <person name="Ovreas L."/>
            <person name="Rohde M."/>
            <person name="Galperin M.Y."/>
            <person name="Jogler C."/>
        </authorList>
    </citation>
    <scope>NUCLEOTIDE SEQUENCE [LARGE SCALE GENOMIC DNA]</scope>
    <source>
        <strain evidence="2 3">V202</strain>
    </source>
</reference>
<gene>
    <name evidence="2" type="ORF">V202x_32190</name>
</gene>
<dbReference type="AlphaFoldDB" id="A0A517WX99"/>
<keyword evidence="3" id="KW-1185">Reference proteome</keyword>
<dbReference type="RefSeq" id="WP_145176655.1">
    <property type="nucleotide sequence ID" value="NZ_CP037422.1"/>
</dbReference>
<keyword evidence="1" id="KW-1133">Transmembrane helix</keyword>